<proteinExistence type="predicted"/>
<comment type="caution">
    <text evidence="2">The sequence shown here is derived from an EMBL/GenBank/DDBJ whole genome shotgun (WGS) entry which is preliminary data.</text>
</comment>
<accession>A0A218XAT3</accession>
<dbReference type="Pfam" id="PF11955">
    <property type="entry name" value="PORR"/>
    <property type="match status" value="1"/>
</dbReference>
<reference evidence="3 5" key="3">
    <citation type="submission" date="2017-11" db="EMBL/GenBank/DDBJ databases">
        <title>De-novo sequencing of pomegranate (Punica granatum L.) genome.</title>
        <authorList>
            <person name="Akparov Z."/>
            <person name="Amiraslanov A."/>
            <person name="Hajiyeva S."/>
            <person name="Abbasov M."/>
            <person name="Kaur K."/>
            <person name="Hamwieh A."/>
            <person name="Solovyev V."/>
            <person name="Salamov A."/>
            <person name="Braich B."/>
            <person name="Kosarev P."/>
            <person name="Mahmoud A."/>
            <person name="Hajiyev E."/>
            <person name="Babayeva S."/>
            <person name="Izzatullayeva V."/>
            <person name="Mammadov A."/>
            <person name="Mammadov A."/>
            <person name="Sharifova S."/>
            <person name="Ojaghi J."/>
            <person name="Eynullazada K."/>
            <person name="Bayramov B."/>
            <person name="Abdulazimova A."/>
            <person name="Shahmuradov I."/>
        </authorList>
    </citation>
    <scope>NUCLEOTIDE SEQUENCE [LARGE SCALE GENOMIC DNA]</scope>
    <source>
        <strain evidence="3">AG2017</strain>
        <strain evidence="5">cv. AG2017</strain>
        <tissue evidence="3">Leaf</tissue>
    </source>
</reference>
<dbReference type="InterPro" id="IPR021099">
    <property type="entry name" value="PORR_domain"/>
</dbReference>
<dbReference type="EMBL" id="MTKT01002011">
    <property type="protein sequence ID" value="OWM82044.1"/>
    <property type="molecule type" value="Genomic_DNA"/>
</dbReference>
<evidence type="ECO:0000313" key="2">
    <source>
        <dbReference type="EMBL" id="OWM82044.1"/>
    </source>
</evidence>
<dbReference type="Proteomes" id="UP000197138">
    <property type="component" value="Unassembled WGS sequence"/>
</dbReference>
<dbReference type="Proteomes" id="UP000233551">
    <property type="component" value="Unassembled WGS sequence"/>
</dbReference>
<dbReference type="EMBL" id="PGOL01002823">
    <property type="protein sequence ID" value="PKI44804.1"/>
    <property type="molecule type" value="Genomic_DNA"/>
</dbReference>
<gene>
    <name evidence="2" type="ORF">CDL15_Pgr001618</name>
    <name evidence="3" type="ORF">CRG98_034752</name>
</gene>
<protein>
    <recommendedName>
        <fullName evidence="1">PORR domain-containing protein</fullName>
    </recommendedName>
</protein>
<sequence>MSASKSLPLSAIFKVWRELSLPDDFEDFVISPNSHIFQLSDAHEPNAHILKLVDSSEVLETNHFETAVEKSRAAKCCREDSDIDRTEIQLSFKHGFSAGNEAEQGLHGQGEEMAEVAICGALRGDGGEEKV</sequence>
<name>A0A218XAT3_PUNGR</name>
<evidence type="ECO:0000313" key="3">
    <source>
        <dbReference type="EMBL" id="PKI44804.1"/>
    </source>
</evidence>
<dbReference type="STRING" id="22663.A0A218XAT3"/>
<evidence type="ECO:0000313" key="4">
    <source>
        <dbReference type="Proteomes" id="UP000197138"/>
    </source>
</evidence>
<reference evidence="4" key="1">
    <citation type="journal article" date="2017" name="Plant J.">
        <title>The pomegranate (Punica granatum L.) genome and the genomics of punicalagin biosynthesis.</title>
        <authorList>
            <person name="Qin G."/>
            <person name="Xu C."/>
            <person name="Ming R."/>
            <person name="Tang H."/>
            <person name="Guyot R."/>
            <person name="Kramer E.M."/>
            <person name="Hu Y."/>
            <person name="Yi X."/>
            <person name="Qi Y."/>
            <person name="Xu X."/>
            <person name="Gao Z."/>
            <person name="Pan H."/>
            <person name="Jian J."/>
            <person name="Tian Y."/>
            <person name="Yue Z."/>
            <person name="Xu Y."/>
        </authorList>
    </citation>
    <scope>NUCLEOTIDE SEQUENCE [LARGE SCALE GENOMIC DNA]</scope>
    <source>
        <strain evidence="4">cv. Dabenzi</strain>
    </source>
</reference>
<feature type="domain" description="PORR" evidence="1">
    <location>
        <begin position="1"/>
        <end position="104"/>
    </location>
</feature>
<reference evidence="2" key="2">
    <citation type="submission" date="2017-06" db="EMBL/GenBank/DDBJ databases">
        <title>The pomegranate genome and the genomics of punicalagin biosynthesis.</title>
        <authorList>
            <person name="Xu C."/>
        </authorList>
    </citation>
    <scope>NUCLEOTIDE SEQUENCE [LARGE SCALE GENOMIC DNA]</scope>
    <source>
        <tissue evidence="2">Fresh leaf</tissue>
    </source>
</reference>
<evidence type="ECO:0000313" key="5">
    <source>
        <dbReference type="Proteomes" id="UP000233551"/>
    </source>
</evidence>
<dbReference type="GO" id="GO:0003723">
    <property type="term" value="F:RNA binding"/>
    <property type="evidence" value="ECO:0007669"/>
    <property type="project" value="InterPro"/>
</dbReference>
<keyword evidence="5" id="KW-1185">Reference proteome</keyword>
<evidence type="ECO:0000259" key="1">
    <source>
        <dbReference type="Pfam" id="PF11955"/>
    </source>
</evidence>
<organism evidence="2 4">
    <name type="scientific">Punica granatum</name>
    <name type="common">Pomegranate</name>
    <dbReference type="NCBI Taxonomy" id="22663"/>
    <lineage>
        <taxon>Eukaryota</taxon>
        <taxon>Viridiplantae</taxon>
        <taxon>Streptophyta</taxon>
        <taxon>Embryophyta</taxon>
        <taxon>Tracheophyta</taxon>
        <taxon>Spermatophyta</taxon>
        <taxon>Magnoliopsida</taxon>
        <taxon>eudicotyledons</taxon>
        <taxon>Gunneridae</taxon>
        <taxon>Pentapetalae</taxon>
        <taxon>rosids</taxon>
        <taxon>malvids</taxon>
        <taxon>Myrtales</taxon>
        <taxon>Lythraceae</taxon>
        <taxon>Punica</taxon>
    </lineage>
</organism>
<dbReference type="AlphaFoldDB" id="A0A218XAT3"/>